<dbReference type="EMBL" id="PP856719">
    <property type="protein sequence ID" value="XCH40018.1"/>
    <property type="molecule type" value="Genomic_DNA"/>
</dbReference>
<protein>
    <submittedName>
        <fullName evidence="1">Uncharacterized protein</fullName>
    </submittedName>
</protein>
<organism evidence="1">
    <name type="scientific">Salmonella phage vB_SEnST11_KE17</name>
    <dbReference type="NCBI Taxonomy" id="3161171"/>
    <lineage>
        <taxon>Viruses</taxon>
        <taxon>Duplodnaviria</taxon>
        <taxon>Heunggongvirae</taxon>
        <taxon>Uroviricota</taxon>
        <taxon>Caudoviricetes</taxon>
        <taxon>Sarkviridae</taxon>
        <taxon>Guernseyvirinae</taxon>
        <taxon>Jerseyvirus</taxon>
    </lineage>
</organism>
<evidence type="ECO:0000313" key="1">
    <source>
        <dbReference type="EMBL" id="XCH40018.1"/>
    </source>
</evidence>
<accession>A0AAU8GEX3</accession>
<sequence length="33" mass="3741">MVHPLFSLTCNNSTLLYLVTQVPFYSCPPSLVR</sequence>
<proteinExistence type="predicted"/>
<gene>
    <name evidence="1" type="ORF">SKNKZJGH_CDS0020</name>
</gene>
<name>A0AAU8GEX3_9CAUD</name>
<reference evidence="1" key="1">
    <citation type="submission" date="2024-05" db="EMBL/GenBank/DDBJ databases">
        <authorList>
            <person name="Mugo M.M."/>
            <person name="Musyoki A.M."/>
            <person name="Makumi A.M."/>
            <person name="Mutai I."/>
            <person name="Drechsel O."/>
            <person name="Kering K.K."/>
            <person name="Muturi P."/>
            <person name="Mbae C.K."/>
            <person name="Kariuki S.M."/>
        </authorList>
    </citation>
    <scope>NUCLEOTIDE SEQUENCE</scope>
</reference>